<sequence length="192" mass="21273">MIHSPGRCGMLQSTTLRGLTSSSAHFRPEIGSDTKLSHPVERRNLTHDEEPVTILDWKDKVLKNKTVCLVKILWRNHSVPSTSRARLHLSTILSALGPNHALTVLFLGTHTRTSQWDCSHANSLNFGVPMEPEASELPKGLMLGRDGNIHIRLTGSTPLGDVGCYTNTKIRKLLFDFVAGCVSRFRSKPIRG</sequence>
<accession>A0A498I1F7</accession>
<reference evidence="1 2" key="1">
    <citation type="submission" date="2018-10" db="EMBL/GenBank/DDBJ databases">
        <title>A high-quality apple genome assembly.</title>
        <authorList>
            <person name="Hu J."/>
        </authorList>
    </citation>
    <scope>NUCLEOTIDE SEQUENCE [LARGE SCALE GENOMIC DNA]</scope>
    <source>
        <strain evidence="2">cv. HFTH1</strain>
        <tissue evidence="1">Young leaf</tissue>
    </source>
</reference>
<dbReference type="Proteomes" id="UP000290289">
    <property type="component" value="Chromosome 15"/>
</dbReference>
<dbReference type="AlphaFoldDB" id="A0A498I1F7"/>
<proteinExistence type="predicted"/>
<gene>
    <name evidence="1" type="ORF">DVH24_039474</name>
</gene>
<evidence type="ECO:0000313" key="1">
    <source>
        <dbReference type="EMBL" id="RXH75775.1"/>
    </source>
</evidence>
<evidence type="ECO:0000313" key="2">
    <source>
        <dbReference type="Proteomes" id="UP000290289"/>
    </source>
</evidence>
<name>A0A498I1F7_MALDO</name>
<dbReference type="EMBL" id="RDQH01000341">
    <property type="protein sequence ID" value="RXH75775.1"/>
    <property type="molecule type" value="Genomic_DNA"/>
</dbReference>
<protein>
    <submittedName>
        <fullName evidence="1">Uncharacterized protein</fullName>
    </submittedName>
</protein>
<keyword evidence="2" id="KW-1185">Reference proteome</keyword>
<comment type="caution">
    <text evidence="1">The sequence shown here is derived from an EMBL/GenBank/DDBJ whole genome shotgun (WGS) entry which is preliminary data.</text>
</comment>
<organism evidence="1 2">
    <name type="scientific">Malus domestica</name>
    <name type="common">Apple</name>
    <name type="synonym">Pyrus malus</name>
    <dbReference type="NCBI Taxonomy" id="3750"/>
    <lineage>
        <taxon>Eukaryota</taxon>
        <taxon>Viridiplantae</taxon>
        <taxon>Streptophyta</taxon>
        <taxon>Embryophyta</taxon>
        <taxon>Tracheophyta</taxon>
        <taxon>Spermatophyta</taxon>
        <taxon>Magnoliopsida</taxon>
        <taxon>eudicotyledons</taxon>
        <taxon>Gunneridae</taxon>
        <taxon>Pentapetalae</taxon>
        <taxon>rosids</taxon>
        <taxon>fabids</taxon>
        <taxon>Rosales</taxon>
        <taxon>Rosaceae</taxon>
        <taxon>Amygdaloideae</taxon>
        <taxon>Maleae</taxon>
        <taxon>Malus</taxon>
    </lineage>
</organism>